<gene>
    <name evidence="1" type="ORF">S01H1_56270</name>
</gene>
<reference evidence="1" key="1">
    <citation type="journal article" date="2014" name="Front. Microbiol.">
        <title>High frequency of phylogenetically diverse reductive dehalogenase-homologous genes in deep subseafloor sedimentary metagenomes.</title>
        <authorList>
            <person name="Kawai M."/>
            <person name="Futagami T."/>
            <person name="Toyoda A."/>
            <person name="Takaki Y."/>
            <person name="Nishi S."/>
            <person name="Hori S."/>
            <person name="Arai W."/>
            <person name="Tsubouchi T."/>
            <person name="Morono Y."/>
            <person name="Uchiyama I."/>
            <person name="Ito T."/>
            <person name="Fujiyama A."/>
            <person name="Inagaki F."/>
            <person name="Takami H."/>
        </authorList>
    </citation>
    <scope>NUCLEOTIDE SEQUENCE</scope>
    <source>
        <strain evidence="1">Expedition CK06-06</strain>
    </source>
</reference>
<name>X0WWH3_9ZZZZ</name>
<dbReference type="EMBL" id="BARS01036625">
    <property type="protein sequence ID" value="GAG17096.1"/>
    <property type="molecule type" value="Genomic_DNA"/>
</dbReference>
<accession>X0WWH3</accession>
<organism evidence="1">
    <name type="scientific">marine sediment metagenome</name>
    <dbReference type="NCBI Taxonomy" id="412755"/>
    <lineage>
        <taxon>unclassified sequences</taxon>
        <taxon>metagenomes</taxon>
        <taxon>ecological metagenomes</taxon>
    </lineage>
</organism>
<dbReference type="AlphaFoldDB" id="X0WWH3"/>
<protein>
    <submittedName>
        <fullName evidence="1">Uncharacterized protein</fullName>
    </submittedName>
</protein>
<sequence>MCGAGCGPAAAAEPTEQTIESLIPGWKGGSVSFKLAATKTLAARRDE</sequence>
<feature type="non-terminal residue" evidence="1">
    <location>
        <position position="47"/>
    </location>
</feature>
<proteinExistence type="predicted"/>
<evidence type="ECO:0000313" key="1">
    <source>
        <dbReference type="EMBL" id="GAG17096.1"/>
    </source>
</evidence>
<comment type="caution">
    <text evidence="1">The sequence shown here is derived from an EMBL/GenBank/DDBJ whole genome shotgun (WGS) entry which is preliminary data.</text>
</comment>